<organism evidence="1 2">
    <name type="scientific">Catharanthus roseus</name>
    <name type="common">Madagascar periwinkle</name>
    <name type="synonym">Vinca rosea</name>
    <dbReference type="NCBI Taxonomy" id="4058"/>
    <lineage>
        <taxon>Eukaryota</taxon>
        <taxon>Viridiplantae</taxon>
        <taxon>Streptophyta</taxon>
        <taxon>Embryophyta</taxon>
        <taxon>Tracheophyta</taxon>
        <taxon>Spermatophyta</taxon>
        <taxon>Magnoliopsida</taxon>
        <taxon>eudicotyledons</taxon>
        <taxon>Gunneridae</taxon>
        <taxon>Pentapetalae</taxon>
        <taxon>asterids</taxon>
        <taxon>lamiids</taxon>
        <taxon>Gentianales</taxon>
        <taxon>Apocynaceae</taxon>
        <taxon>Rauvolfioideae</taxon>
        <taxon>Vinceae</taxon>
        <taxon>Catharanthinae</taxon>
        <taxon>Catharanthus</taxon>
    </lineage>
</organism>
<dbReference type="Proteomes" id="UP001060085">
    <property type="component" value="Linkage Group LG07"/>
</dbReference>
<name>A0ACB9ZWI8_CATRO</name>
<keyword evidence="2" id="KW-1185">Reference proteome</keyword>
<evidence type="ECO:0000313" key="1">
    <source>
        <dbReference type="EMBL" id="KAI5652990.1"/>
    </source>
</evidence>
<dbReference type="EMBL" id="CM044707">
    <property type="protein sequence ID" value="KAI5652990.1"/>
    <property type="molecule type" value="Genomic_DNA"/>
</dbReference>
<protein>
    <submittedName>
        <fullName evidence="1">Uncharacterized protein</fullName>
    </submittedName>
</protein>
<evidence type="ECO:0000313" key="2">
    <source>
        <dbReference type="Proteomes" id="UP001060085"/>
    </source>
</evidence>
<gene>
    <name evidence="1" type="ORF">M9H77_30177</name>
</gene>
<reference evidence="2" key="1">
    <citation type="journal article" date="2023" name="Nat. Plants">
        <title>Single-cell RNA sequencing provides a high-resolution roadmap for understanding the multicellular compartmentation of specialized metabolism.</title>
        <authorList>
            <person name="Sun S."/>
            <person name="Shen X."/>
            <person name="Li Y."/>
            <person name="Li Y."/>
            <person name="Wang S."/>
            <person name="Li R."/>
            <person name="Zhang H."/>
            <person name="Shen G."/>
            <person name="Guo B."/>
            <person name="Wei J."/>
            <person name="Xu J."/>
            <person name="St-Pierre B."/>
            <person name="Chen S."/>
            <person name="Sun C."/>
        </authorList>
    </citation>
    <scope>NUCLEOTIDE SEQUENCE [LARGE SCALE GENOMIC DNA]</scope>
</reference>
<proteinExistence type="predicted"/>
<sequence length="105" mass="12638">MGERFTKENELSQAQDVLDGKVIHHEKKKTCTFVKEEKSREEKVKSVMSTKESEEKRKDNERLVESHESFKEEQVEEKQDEIEKSEETNEEYSLNDFLREIKERK</sequence>
<accession>A0ACB9ZWI8</accession>
<comment type="caution">
    <text evidence="1">The sequence shown here is derived from an EMBL/GenBank/DDBJ whole genome shotgun (WGS) entry which is preliminary data.</text>
</comment>